<feature type="transmembrane region" description="Helical" evidence="1">
    <location>
        <begin position="92"/>
        <end position="113"/>
    </location>
</feature>
<feature type="transmembrane region" description="Helical" evidence="1">
    <location>
        <begin position="153"/>
        <end position="175"/>
    </location>
</feature>
<feature type="transmembrane region" description="Helical" evidence="1">
    <location>
        <begin position="61"/>
        <end position="86"/>
    </location>
</feature>
<evidence type="ECO:0000313" key="3">
    <source>
        <dbReference type="Proteomes" id="UP000521313"/>
    </source>
</evidence>
<evidence type="ECO:0000313" key="2">
    <source>
        <dbReference type="EMBL" id="MBB5184590.1"/>
    </source>
</evidence>
<dbReference type="AlphaFoldDB" id="A0A7W8CZQ2"/>
<comment type="caution">
    <text evidence="2">The sequence shown here is derived from an EMBL/GenBank/DDBJ whole genome shotgun (WGS) entry which is preliminary data.</text>
</comment>
<proteinExistence type="predicted"/>
<gene>
    <name evidence="2" type="ORF">HNQ43_000631</name>
</gene>
<feature type="transmembrane region" description="Helical" evidence="1">
    <location>
        <begin position="181"/>
        <end position="201"/>
    </location>
</feature>
<keyword evidence="1" id="KW-1133">Transmembrane helix</keyword>
<keyword evidence="1" id="KW-0812">Transmembrane</keyword>
<protein>
    <submittedName>
        <fullName evidence="2">Uncharacterized protein</fullName>
    </submittedName>
</protein>
<keyword evidence="1" id="KW-0472">Membrane</keyword>
<dbReference type="Proteomes" id="UP000521313">
    <property type="component" value="Unassembled WGS sequence"/>
</dbReference>
<evidence type="ECO:0000256" key="1">
    <source>
        <dbReference type="SAM" id="Phobius"/>
    </source>
</evidence>
<reference evidence="2 3" key="1">
    <citation type="submission" date="2020-08" db="EMBL/GenBank/DDBJ databases">
        <title>Genomic Encyclopedia of Type Strains, Phase IV (KMG-IV): sequencing the most valuable type-strain genomes for metagenomic binning, comparative biology and taxonomic classification.</title>
        <authorList>
            <person name="Goeker M."/>
        </authorList>
    </citation>
    <scope>NUCLEOTIDE SEQUENCE [LARGE SCALE GENOMIC DNA]</scope>
    <source>
        <strain evidence="2 3">DSM 26963</strain>
    </source>
</reference>
<dbReference type="EMBL" id="JACHHD010000005">
    <property type="protein sequence ID" value="MBB5184590.1"/>
    <property type="molecule type" value="Genomic_DNA"/>
</dbReference>
<organism evidence="2 3">
    <name type="scientific">Faecalicoccus acidiformans</name>
    <dbReference type="NCBI Taxonomy" id="915173"/>
    <lineage>
        <taxon>Bacteria</taxon>
        <taxon>Bacillati</taxon>
        <taxon>Bacillota</taxon>
        <taxon>Erysipelotrichia</taxon>
        <taxon>Erysipelotrichales</taxon>
        <taxon>Erysipelotrichaceae</taxon>
        <taxon>Faecalicoccus</taxon>
    </lineage>
</organism>
<sequence length="205" mass="22703">MPNVTLLVPIADVFGITVTELLKGEKISGNKSLSTDEVEDLIINSLDLSVRNTICQRKKNLIFAFLISIGVVIAEAVLMTVSGITIEQMGDSIYISFLMLIFAICCIFVKEVLPTYYDKDKINFVSQGVFRIHMPGLAFNNGNWIYVLTIFRLFTLGVAVLAPILCWLCISIGGVDLWKSIQYPSILIVLAGLIVATYIVGKKYE</sequence>
<dbReference type="RefSeq" id="WP_183374679.1">
    <property type="nucleotide sequence ID" value="NZ_JACHHD010000005.1"/>
</dbReference>
<accession>A0A7W8CZQ2</accession>
<name>A0A7W8CZQ2_9FIRM</name>